<evidence type="ECO:0000256" key="6">
    <source>
        <dbReference type="ARBA" id="ARBA00022844"/>
    </source>
</evidence>
<dbReference type="GO" id="GO:0039615">
    <property type="term" value="C:T=1 icosahedral viral capsid"/>
    <property type="evidence" value="ECO:0007669"/>
    <property type="project" value="UniProtKB-UniRule"/>
</dbReference>
<evidence type="ECO:0000256" key="1">
    <source>
        <dbReference type="ARBA" id="ARBA00004328"/>
    </source>
</evidence>
<name>A0AAU7SSR1_9VIRU</name>
<feature type="region of interest" description="Disordered" evidence="8">
    <location>
        <begin position="593"/>
        <end position="613"/>
    </location>
</feature>
<evidence type="ECO:0000313" key="9">
    <source>
        <dbReference type="EMBL" id="XBU06325.1"/>
    </source>
</evidence>
<comment type="function">
    <text evidence="7">Self-assembles to form an icosahedral capsid.</text>
</comment>
<reference evidence="9" key="1">
    <citation type="submission" date="2024-05" db="EMBL/GenBank/DDBJ databases">
        <authorList>
            <person name="Laubscher F."/>
            <person name="Chudzinski V."/>
            <person name="Cordey S."/>
            <person name="Hosszu-Fellous K."/>
            <person name="Kaiser L."/>
        </authorList>
    </citation>
    <scope>NUCLEOTIDE SEQUENCE</scope>
    <source>
        <strain evidence="9">994D3-86</strain>
    </source>
</reference>
<dbReference type="Pfam" id="PF02956">
    <property type="entry name" value="TT_ORF1"/>
    <property type="match status" value="1"/>
</dbReference>
<comment type="subcellular location">
    <subcellularLocation>
        <location evidence="1 7">Virion</location>
    </subcellularLocation>
</comment>
<evidence type="ECO:0000256" key="4">
    <source>
        <dbReference type="ARBA" id="ARBA00022431"/>
    </source>
</evidence>
<evidence type="ECO:0000256" key="3">
    <source>
        <dbReference type="ARBA" id="ARBA00018091"/>
    </source>
</evidence>
<dbReference type="InterPro" id="IPR004219">
    <property type="entry name" value="TTvirus_Unk"/>
</dbReference>
<sequence>MAWGWWWRRRGWRPRRRWRTWRRRRRLRPRRARRPLRRRRARVRRRRWGRRRYRRGWRRRTYVRRRRRKKGKKLVLTQWQPATRRRCTITGYLPIVWCGHGRAGDNYALHSDDCTKQPNPFGGSLSTTSFNLKVLYDQNQRGLNKWSYPNDQLDLARYRGCRFTFYRHKQVDFIGQYDITEPYKLDKYSCPSYHPAKMIMAKNKILIPSYDTRPKGRQKVSVRIPPPKLFIDKWYAQSDLCSVNLVSLAVSAASFLHPFGSPQTANLCTTFQVLREPYYKAIGFSSQKHSEVIKWLYTNPSFWQSNVARWFLENVKKPLNTKEYMFSNINIVANRDSNYDWFPFNPLNAPGPSGTSHIDEIQSAADEYWKEVTTNLPQQTNSSLGLVHGWTNATVKQYEYHLGMFSPIFIGPTRSQTKFHTAYVDVTYNPLLDKGVGNMVWFQYTSKADTQFVSGACKCVLENIPLYTAFYGYKDFIQSELGPHQDTEETGLVCCICPYTEPPMYNKDHPTMGYVFYDTNFGNGKWIDGKGHIDTYWLQRWRPALIFQQAVMRDIIETGPFSYKDDLANCSLTLKYKFFFTWGGNQVYQQTIKNPCKDDSTGSNRQPRDVQVADPTTVGPRFIFHSWDWRRGYLSESALKRLFTKPLDYDEYPKKPKRPRIFPSTDRESHSQQLEEDSSSEEEKYPSSKEETPQTKIQRQLKLQLKQQQRLGQQLQLVQQQLLKTQAGLHLNPLLSIHA</sequence>
<feature type="compositionally biased region" description="Basic and acidic residues" evidence="8">
    <location>
        <begin position="681"/>
        <end position="693"/>
    </location>
</feature>
<dbReference type="EMBL" id="PP856778">
    <property type="protein sequence ID" value="XBU06325.1"/>
    <property type="molecule type" value="Genomic_DNA"/>
</dbReference>
<evidence type="ECO:0000256" key="8">
    <source>
        <dbReference type="SAM" id="MobiDB-lite"/>
    </source>
</evidence>
<organism evidence="9">
    <name type="scientific">Alphatorquevirus homin19</name>
    <dbReference type="NCBI Taxonomy" id="3048420"/>
    <lineage>
        <taxon>Viruses</taxon>
        <taxon>Monodnaviria</taxon>
        <taxon>Shotokuvirae</taxon>
        <taxon>Commensaviricota</taxon>
        <taxon>Cardeaviricetes</taxon>
        <taxon>Sanitavirales</taxon>
        <taxon>Anelloviridae</taxon>
        <taxon>Alphatorquevirus</taxon>
    </lineage>
</organism>
<accession>A0AAU7SSR1</accession>
<keyword evidence="4 7" id="KW-1140">T=1 icosahedral capsid protein</keyword>
<keyword evidence="6 7" id="KW-0946">Virion</keyword>
<comment type="similarity">
    <text evidence="2 7">Belongs to the anelloviridae capsid protein family.</text>
</comment>
<evidence type="ECO:0000256" key="7">
    <source>
        <dbReference type="RuleBase" id="RU361230"/>
    </source>
</evidence>
<evidence type="ECO:0000256" key="5">
    <source>
        <dbReference type="ARBA" id="ARBA00022561"/>
    </source>
</evidence>
<protein>
    <recommendedName>
        <fullName evidence="3 7">Capsid protein</fullName>
    </recommendedName>
</protein>
<feature type="region of interest" description="Disordered" evidence="8">
    <location>
        <begin position="653"/>
        <end position="697"/>
    </location>
</feature>
<evidence type="ECO:0000256" key="2">
    <source>
        <dbReference type="ARBA" id="ARBA00006131"/>
    </source>
</evidence>
<keyword evidence="5 7" id="KW-0167">Capsid protein</keyword>
<proteinExistence type="inferred from homology"/>